<protein>
    <submittedName>
        <fullName evidence="4">Porin family protein</fullName>
    </submittedName>
</protein>
<accession>A0ABX7QQQ0</accession>
<feature type="signal peptide" evidence="2">
    <location>
        <begin position="1"/>
        <end position="21"/>
    </location>
</feature>
<evidence type="ECO:0000313" key="5">
    <source>
        <dbReference type="Proteomes" id="UP000662770"/>
    </source>
</evidence>
<dbReference type="InterPro" id="IPR027385">
    <property type="entry name" value="Beta-barrel_OMP"/>
</dbReference>
<dbReference type="Gene3D" id="2.40.160.20">
    <property type="match status" value="1"/>
</dbReference>
<dbReference type="SUPFAM" id="SSF56925">
    <property type="entry name" value="OMPA-like"/>
    <property type="match status" value="1"/>
</dbReference>
<organism evidence="4 5">
    <name type="scientific">Shewanella avicenniae</name>
    <dbReference type="NCBI Taxonomy" id="2814294"/>
    <lineage>
        <taxon>Bacteria</taxon>
        <taxon>Pseudomonadati</taxon>
        <taxon>Pseudomonadota</taxon>
        <taxon>Gammaproteobacteria</taxon>
        <taxon>Alteromonadales</taxon>
        <taxon>Shewanellaceae</taxon>
        <taxon>Shewanella</taxon>
    </lineage>
</organism>
<reference evidence="4 5" key="1">
    <citation type="submission" date="2021-03" db="EMBL/GenBank/DDBJ databases">
        <title>Novel species identification of genus Shewanella.</title>
        <authorList>
            <person name="Liu G."/>
            <person name="Zhang Q."/>
        </authorList>
    </citation>
    <scope>NUCLEOTIDE SEQUENCE [LARGE SCALE GENOMIC DNA]</scope>
    <source>
        <strain evidence="4 5">FJAT-51800</strain>
    </source>
</reference>
<dbReference type="RefSeq" id="WP_207354271.1">
    <property type="nucleotide sequence ID" value="NZ_CP071503.1"/>
</dbReference>
<evidence type="ECO:0000313" key="4">
    <source>
        <dbReference type="EMBL" id="QSX33035.1"/>
    </source>
</evidence>
<feature type="chain" id="PRO_5047388196" evidence="2">
    <location>
        <begin position="22"/>
        <end position="213"/>
    </location>
</feature>
<evidence type="ECO:0000256" key="2">
    <source>
        <dbReference type="SAM" id="SignalP"/>
    </source>
</evidence>
<dbReference type="Pfam" id="PF13505">
    <property type="entry name" value="OMP_b-brl"/>
    <property type="match status" value="1"/>
</dbReference>
<sequence length="213" mass="23251">MIQRIGLLVAAAMTVCLSAQASAATIFVAPFAGYSIGSAGLGTNTSNDGFGYRPNDRGGSLDDSGHWGVKLGYARDDYTEYYLLYSHQRSTLQQYADGINYPIVDLSVQYLHLGGTHYLTSGPLQPYLDGSLGVIHFSPNVSDDINDRFSIAIAGGARYLFSSHFSVFAELRGLATFFANDDSVSCQRDRNCVWSVDKSFWQGQANLGLQLRF</sequence>
<keyword evidence="5" id="KW-1185">Reference proteome</keyword>
<dbReference type="Proteomes" id="UP000662770">
    <property type="component" value="Chromosome"/>
</dbReference>
<evidence type="ECO:0000256" key="1">
    <source>
        <dbReference type="ARBA" id="ARBA00022729"/>
    </source>
</evidence>
<evidence type="ECO:0000259" key="3">
    <source>
        <dbReference type="Pfam" id="PF13505"/>
    </source>
</evidence>
<feature type="domain" description="Outer membrane protein beta-barrel" evidence="3">
    <location>
        <begin position="10"/>
        <end position="213"/>
    </location>
</feature>
<keyword evidence="1 2" id="KW-0732">Signal</keyword>
<dbReference type="EMBL" id="CP071503">
    <property type="protein sequence ID" value="QSX33035.1"/>
    <property type="molecule type" value="Genomic_DNA"/>
</dbReference>
<gene>
    <name evidence="4" type="ORF">JYB87_15020</name>
</gene>
<name>A0ABX7QQQ0_9GAMM</name>
<dbReference type="InterPro" id="IPR011250">
    <property type="entry name" value="OMP/PagP_B-barrel"/>
</dbReference>
<proteinExistence type="predicted"/>